<dbReference type="InterPro" id="IPR029063">
    <property type="entry name" value="SAM-dependent_MTases_sf"/>
</dbReference>
<evidence type="ECO:0000256" key="1">
    <source>
        <dbReference type="HAMAP-Rule" id="MF_00934"/>
    </source>
</evidence>
<feature type="site" description="Interaction with substrate rRNA" evidence="1">
    <location>
        <position position="4"/>
    </location>
</feature>
<dbReference type="InterPro" id="IPR007473">
    <property type="entry name" value="RlmJ"/>
</dbReference>
<dbReference type="RefSeq" id="WP_123643937.1">
    <property type="nucleotide sequence ID" value="NZ_ML119092.1"/>
</dbReference>
<organism evidence="2 3">
    <name type="scientific">Histidinibacterium lentulum</name>
    <dbReference type="NCBI Taxonomy" id="2480588"/>
    <lineage>
        <taxon>Bacteria</taxon>
        <taxon>Pseudomonadati</taxon>
        <taxon>Pseudomonadota</taxon>
        <taxon>Alphaproteobacteria</taxon>
        <taxon>Rhodobacterales</taxon>
        <taxon>Paracoccaceae</taxon>
        <taxon>Histidinibacterium</taxon>
    </lineage>
</organism>
<dbReference type="Pfam" id="PF04378">
    <property type="entry name" value="RsmJ"/>
    <property type="match status" value="1"/>
</dbReference>
<dbReference type="PANTHER" id="PTHR37426">
    <property type="entry name" value="RIBOSOMAL RNA LARGE SUBUNIT METHYLTRANSFERASE J"/>
    <property type="match status" value="1"/>
</dbReference>
<keyword evidence="1" id="KW-0698">rRNA processing</keyword>
<feature type="binding site" evidence="1">
    <location>
        <position position="42"/>
    </location>
    <ligand>
        <name>S-adenosyl-L-methionine</name>
        <dbReference type="ChEBI" id="CHEBI:59789"/>
    </ligand>
</feature>
<name>A0A3N2QLQ5_9RHOB</name>
<dbReference type="AlphaFoldDB" id="A0A3N2QLQ5"/>
<comment type="catalytic activity">
    <reaction evidence="1">
        <text>adenosine(2030) in 23S rRNA + S-adenosyl-L-methionine = N(6)-methyladenosine(2030) in 23S rRNA + S-adenosyl-L-homocysteine + H(+)</text>
        <dbReference type="Rhea" id="RHEA:43736"/>
        <dbReference type="Rhea" id="RHEA-COMP:10668"/>
        <dbReference type="Rhea" id="RHEA-COMP:10669"/>
        <dbReference type="ChEBI" id="CHEBI:15378"/>
        <dbReference type="ChEBI" id="CHEBI:57856"/>
        <dbReference type="ChEBI" id="CHEBI:59789"/>
        <dbReference type="ChEBI" id="CHEBI:74411"/>
        <dbReference type="ChEBI" id="CHEBI:74449"/>
        <dbReference type="EC" id="2.1.1.266"/>
    </reaction>
</comment>
<comment type="caution">
    <text evidence="2">The sequence shown here is derived from an EMBL/GenBank/DDBJ whole genome shotgun (WGS) entry which is preliminary data.</text>
</comment>
<dbReference type="EC" id="2.1.1.266" evidence="1"/>
<reference evidence="2 3" key="1">
    <citation type="submission" date="2018-10" db="EMBL/GenBank/DDBJ databases">
        <title>Histidinibacterium lentulum gen. nov., sp. nov., a marine bacterium from the culture broth of Picochlorum sp. 122.</title>
        <authorList>
            <person name="Wang G."/>
        </authorList>
    </citation>
    <scope>NUCLEOTIDE SEQUENCE [LARGE SCALE GENOMIC DNA]</scope>
    <source>
        <strain evidence="2 3">B17</strain>
    </source>
</reference>
<dbReference type="GO" id="GO:0005829">
    <property type="term" value="C:cytosol"/>
    <property type="evidence" value="ECO:0007669"/>
    <property type="project" value="TreeGrafter"/>
</dbReference>
<gene>
    <name evidence="1" type="primary">rlmJ</name>
    <name evidence="2" type="ORF">EAT49_19210</name>
</gene>
<proteinExistence type="inferred from homology"/>
<dbReference type="Gene3D" id="3.40.50.150">
    <property type="entry name" value="Vaccinia Virus protein VP39"/>
    <property type="match status" value="1"/>
</dbReference>
<comment type="similarity">
    <text evidence="1">Belongs to the RlmJ family.</text>
</comment>
<keyword evidence="1 2" id="KW-0808">Transferase</keyword>
<feature type="active site" description="Proton acceptor" evidence="1">
    <location>
        <position position="159"/>
    </location>
</feature>
<keyword evidence="3" id="KW-1185">Reference proteome</keyword>
<comment type="subunit">
    <text evidence="1">Monomer.</text>
</comment>
<dbReference type="OrthoDB" id="9791274at2"/>
<dbReference type="PANTHER" id="PTHR37426:SF1">
    <property type="entry name" value="RIBOSOMAL RNA LARGE SUBUNIT METHYLTRANSFERASE J"/>
    <property type="match status" value="1"/>
</dbReference>
<dbReference type="SUPFAM" id="SSF53335">
    <property type="entry name" value="S-adenosyl-L-methionine-dependent methyltransferases"/>
    <property type="match status" value="1"/>
</dbReference>
<comment type="function">
    <text evidence="1">Specifically methylates the adenine in position 2030 of 23S rRNA.</text>
</comment>
<keyword evidence="1 2" id="KW-0489">Methyltransferase</keyword>
<dbReference type="GO" id="GO:0070475">
    <property type="term" value="P:rRNA base methylation"/>
    <property type="evidence" value="ECO:0007669"/>
    <property type="project" value="UniProtKB-UniRule"/>
</dbReference>
<keyword evidence="1" id="KW-0694">RNA-binding</keyword>
<evidence type="ECO:0000313" key="2">
    <source>
        <dbReference type="EMBL" id="ROT96114.1"/>
    </source>
</evidence>
<dbReference type="GO" id="GO:0003723">
    <property type="term" value="F:RNA binding"/>
    <property type="evidence" value="ECO:0007669"/>
    <property type="project" value="UniProtKB-UniRule"/>
</dbReference>
<dbReference type="EMBL" id="RDRB01000013">
    <property type="protein sequence ID" value="ROT96114.1"/>
    <property type="molecule type" value="Genomic_DNA"/>
</dbReference>
<keyword evidence="1" id="KW-0949">S-adenosyl-L-methionine</keyword>
<evidence type="ECO:0000313" key="3">
    <source>
        <dbReference type="Proteomes" id="UP000268016"/>
    </source>
</evidence>
<dbReference type="GO" id="GO:0036307">
    <property type="term" value="F:23S rRNA (adenine(2030)-N(6))-methyltransferase activity"/>
    <property type="evidence" value="ECO:0007669"/>
    <property type="project" value="UniProtKB-UniRule"/>
</dbReference>
<accession>A0A3N2QLQ5</accession>
<feature type="binding site" evidence="1">
    <location>
        <position position="97"/>
    </location>
    <ligand>
        <name>S-adenosyl-L-methionine</name>
        <dbReference type="ChEBI" id="CHEBI:59789"/>
    </ligand>
</feature>
<protein>
    <recommendedName>
        <fullName evidence="1">Ribosomal RNA large subunit methyltransferase J</fullName>
        <ecNumber evidence="1">2.1.1.266</ecNumber>
    </recommendedName>
    <alternativeName>
        <fullName evidence="1">23S rRNA (adenine(2030)-N6)-methyltransferase</fullName>
    </alternativeName>
    <alternativeName>
        <fullName evidence="1">23S rRNA m6A2030 methyltransferase</fullName>
    </alternativeName>
</protein>
<feature type="binding site" evidence="1">
    <location>
        <position position="159"/>
    </location>
    <ligand>
        <name>S-adenosyl-L-methionine</name>
        <dbReference type="ChEBI" id="CHEBI:59789"/>
    </ligand>
</feature>
<feature type="binding site" evidence="1">
    <location>
        <position position="115"/>
    </location>
    <ligand>
        <name>S-adenosyl-L-methionine</name>
        <dbReference type="ChEBI" id="CHEBI:59789"/>
    </ligand>
</feature>
<feature type="binding site" evidence="1">
    <location>
        <begin position="138"/>
        <end position="139"/>
    </location>
    <ligand>
        <name>S-adenosyl-L-methionine</name>
        <dbReference type="ChEBI" id="CHEBI:59789"/>
    </ligand>
</feature>
<sequence>MLSYQHAYHAGNMADVHKHSVLAVALDYLAQKDKPLSYVETHAGRGLYRLDDAAALKTGEAARGIGAVERSFPEGHPLIRVIRRTRAIHGPAAYPGSPLIARGLLRPGDALHLAELHPQEFDGLQDTMGRDARLYHADGPALALSLAPPDPRRGLCLVDPSWEVKDEWTALPRFLAKLHRAWPVGVLILWMPLLATGAHEEGLAAVAKVLPEARVHRIGFAPARPGHGMIGSALVLVNPPWGLEAELERLAALFPWQRPGPR</sequence>
<dbReference type="HAMAP" id="MF_00934">
    <property type="entry name" value="23SrRNA_methyltr_J"/>
    <property type="match status" value="1"/>
</dbReference>
<dbReference type="Proteomes" id="UP000268016">
    <property type="component" value="Unassembled WGS sequence"/>
</dbReference>
<feature type="binding site" evidence="1">
    <location>
        <position position="19"/>
    </location>
    <ligand>
        <name>S-adenosyl-L-methionine</name>
        <dbReference type="ChEBI" id="CHEBI:59789"/>
    </ligand>
</feature>